<proteinExistence type="predicted"/>
<name>A0ACB8RZI5_9AGAM</name>
<organism evidence="1 2">
    <name type="scientific">Auriscalpium vulgare</name>
    <dbReference type="NCBI Taxonomy" id="40419"/>
    <lineage>
        <taxon>Eukaryota</taxon>
        <taxon>Fungi</taxon>
        <taxon>Dikarya</taxon>
        <taxon>Basidiomycota</taxon>
        <taxon>Agaricomycotina</taxon>
        <taxon>Agaricomycetes</taxon>
        <taxon>Russulales</taxon>
        <taxon>Auriscalpiaceae</taxon>
        <taxon>Auriscalpium</taxon>
    </lineage>
</organism>
<reference evidence="1" key="1">
    <citation type="submission" date="2021-02" db="EMBL/GenBank/DDBJ databases">
        <authorList>
            <consortium name="DOE Joint Genome Institute"/>
            <person name="Ahrendt S."/>
            <person name="Looney B.P."/>
            <person name="Miyauchi S."/>
            <person name="Morin E."/>
            <person name="Drula E."/>
            <person name="Courty P.E."/>
            <person name="Chicoki N."/>
            <person name="Fauchery L."/>
            <person name="Kohler A."/>
            <person name="Kuo A."/>
            <person name="Labutti K."/>
            <person name="Pangilinan J."/>
            <person name="Lipzen A."/>
            <person name="Riley R."/>
            <person name="Andreopoulos W."/>
            <person name="He G."/>
            <person name="Johnson J."/>
            <person name="Barry K.W."/>
            <person name="Grigoriev I.V."/>
            <person name="Nagy L."/>
            <person name="Hibbett D."/>
            <person name="Henrissat B."/>
            <person name="Matheny P.B."/>
            <person name="Labbe J."/>
            <person name="Martin F."/>
        </authorList>
    </citation>
    <scope>NUCLEOTIDE SEQUENCE</scope>
    <source>
        <strain evidence="1">FP105234-sp</strain>
    </source>
</reference>
<dbReference type="EMBL" id="MU275871">
    <property type="protein sequence ID" value="KAI0049639.1"/>
    <property type="molecule type" value="Genomic_DNA"/>
</dbReference>
<gene>
    <name evidence="1" type="ORF">FA95DRAFT_1677437</name>
</gene>
<evidence type="ECO:0000313" key="1">
    <source>
        <dbReference type="EMBL" id="KAI0049639.1"/>
    </source>
</evidence>
<comment type="caution">
    <text evidence="1">The sequence shown here is derived from an EMBL/GenBank/DDBJ whole genome shotgun (WGS) entry which is preliminary data.</text>
</comment>
<keyword evidence="2" id="KW-1185">Reference proteome</keyword>
<evidence type="ECO:0000313" key="2">
    <source>
        <dbReference type="Proteomes" id="UP000814033"/>
    </source>
</evidence>
<dbReference type="Proteomes" id="UP000814033">
    <property type="component" value="Unassembled WGS sequence"/>
</dbReference>
<accession>A0ACB8RZI5</accession>
<reference evidence="1" key="2">
    <citation type="journal article" date="2022" name="New Phytol.">
        <title>Evolutionary transition to the ectomycorrhizal habit in the genomes of a hyperdiverse lineage of mushroom-forming fungi.</title>
        <authorList>
            <person name="Looney B."/>
            <person name="Miyauchi S."/>
            <person name="Morin E."/>
            <person name="Drula E."/>
            <person name="Courty P.E."/>
            <person name="Kohler A."/>
            <person name="Kuo A."/>
            <person name="LaButti K."/>
            <person name="Pangilinan J."/>
            <person name="Lipzen A."/>
            <person name="Riley R."/>
            <person name="Andreopoulos W."/>
            <person name="He G."/>
            <person name="Johnson J."/>
            <person name="Nolan M."/>
            <person name="Tritt A."/>
            <person name="Barry K.W."/>
            <person name="Grigoriev I.V."/>
            <person name="Nagy L.G."/>
            <person name="Hibbett D."/>
            <person name="Henrissat B."/>
            <person name="Matheny P.B."/>
            <person name="Labbe J."/>
            <person name="Martin F.M."/>
        </authorList>
    </citation>
    <scope>NUCLEOTIDE SEQUENCE</scope>
    <source>
        <strain evidence="1">FP105234-sp</strain>
    </source>
</reference>
<protein>
    <submittedName>
        <fullName evidence="1">Uncharacterized protein</fullName>
    </submittedName>
</protein>
<sequence length="95" mass="10252">MSSQVVSANAAEQAVQQSGVLFKLILFSLSLGVVPLSSYFLSEKYVWSGNSTFAAITAIVAANVVLVTYIILSLLEDKQEQKKAGTKPGESRKER</sequence>